<accession>A0A239EFG0</accession>
<dbReference type="EMBL" id="FZPA01000001">
    <property type="protein sequence ID" value="SNS43357.1"/>
    <property type="molecule type" value="Genomic_DNA"/>
</dbReference>
<sequence>MRAPKSKGVAMAKPVKAAGKAVRAKPKSTPPKPGKPEAVTAAEASPSAEPVHPGRKLAGVVVGIVAQRLLIAGVKRLVRRLR</sequence>
<evidence type="ECO:0000313" key="2">
    <source>
        <dbReference type="EMBL" id="SNS43357.1"/>
    </source>
</evidence>
<organism evidence="2 3">
    <name type="scientific">Sphingopyxis indica</name>
    <dbReference type="NCBI Taxonomy" id="436663"/>
    <lineage>
        <taxon>Bacteria</taxon>
        <taxon>Pseudomonadati</taxon>
        <taxon>Pseudomonadota</taxon>
        <taxon>Alphaproteobacteria</taxon>
        <taxon>Sphingomonadales</taxon>
        <taxon>Sphingomonadaceae</taxon>
        <taxon>Sphingopyxis</taxon>
    </lineage>
</organism>
<name>A0A239EFG0_9SPHN</name>
<reference evidence="2 3" key="1">
    <citation type="submission" date="2017-06" db="EMBL/GenBank/DDBJ databases">
        <authorList>
            <person name="Kim H.J."/>
            <person name="Triplett B.A."/>
        </authorList>
    </citation>
    <scope>NUCLEOTIDE SEQUENCE [LARGE SCALE GENOMIC DNA]</scope>
    <source>
        <strain evidence="2 3">DS15</strain>
    </source>
</reference>
<proteinExistence type="predicted"/>
<feature type="region of interest" description="Disordered" evidence="1">
    <location>
        <begin position="1"/>
        <end position="52"/>
    </location>
</feature>
<dbReference type="RefSeq" id="WP_141133903.1">
    <property type="nucleotide sequence ID" value="NZ_FZPA01000001.1"/>
</dbReference>
<protein>
    <submittedName>
        <fullName evidence="2">Uncharacterized protein</fullName>
    </submittedName>
</protein>
<dbReference type="AlphaFoldDB" id="A0A239EFG0"/>
<dbReference type="Proteomes" id="UP000198339">
    <property type="component" value="Unassembled WGS sequence"/>
</dbReference>
<evidence type="ECO:0000256" key="1">
    <source>
        <dbReference type="SAM" id="MobiDB-lite"/>
    </source>
</evidence>
<keyword evidence="3" id="KW-1185">Reference proteome</keyword>
<gene>
    <name evidence="2" type="ORF">SAMN06295955_101747</name>
</gene>
<evidence type="ECO:0000313" key="3">
    <source>
        <dbReference type="Proteomes" id="UP000198339"/>
    </source>
</evidence>